<dbReference type="SMART" id="SM00895">
    <property type="entry name" value="FCD"/>
    <property type="match status" value="1"/>
</dbReference>
<dbReference type="InterPro" id="IPR036388">
    <property type="entry name" value="WH-like_DNA-bd_sf"/>
</dbReference>
<dbReference type="GO" id="GO:0003677">
    <property type="term" value="F:DNA binding"/>
    <property type="evidence" value="ECO:0007669"/>
    <property type="project" value="UniProtKB-KW"/>
</dbReference>
<dbReference type="InterPro" id="IPR011711">
    <property type="entry name" value="GntR_C"/>
</dbReference>
<dbReference type="SMART" id="SM00345">
    <property type="entry name" value="HTH_GNTR"/>
    <property type="match status" value="1"/>
</dbReference>
<dbReference type="PRINTS" id="PR00035">
    <property type="entry name" value="HTHGNTR"/>
</dbReference>
<evidence type="ECO:0000256" key="2">
    <source>
        <dbReference type="ARBA" id="ARBA00023125"/>
    </source>
</evidence>
<feature type="domain" description="HTH gntR-type" evidence="4">
    <location>
        <begin position="7"/>
        <end position="74"/>
    </location>
</feature>
<reference evidence="5" key="1">
    <citation type="submission" date="2018-06" db="EMBL/GenBank/DDBJ databases">
        <authorList>
            <person name="Zhirakovskaya E."/>
        </authorList>
    </citation>
    <scope>NUCLEOTIDE SEQUENCE</scope>
</reference>
<proteinExistence type="predicted"/>
<dbReference type="GO" id="GO:0003700">
    <property type="term" value="F:DNA-binding transcription factor activity"/>
    <property type="evidence" value="ECO:0007669"/>
    <property type="project" value="InterPro"/>
</dbReference>
<dbReference type="CDD" id="cd07377">
    <property type="entry name" value="WHTH_GntR"/>
    <property type="match status" value="1"/>
</dbReference>
<dbReference type="Gene3D" id="1.10.10.10">
    <property type="entry name" value="Winged helix-like DNA-binding domain superfamily/Winged helix DNA-binding domain"/>
    <property type="match status" value="1"/>
</dbReference>
<dbReference type="InterPro" id="IPR000524">
    <property type="entry name" value="Tscrpt_reg_HTH_GntR"/>
</dbReference>
<dbReference type="AlphaFoldDB" id="A0A3B0S1C5"/>
<keyword evidence="3" id="KW-0804">Transcription</keyword>
<dbReference type="SUPFAM" id="SSF46785">
    <property type="entry name" value="Winged helix' DNA-binding domain"/>
    <property type="match status" value="1"/>
</dbReference>
<name>A0A3B0S1C5_9ZZZZ</name>
<organism evidence="5">
    <name type="scientific">hydrothermal vent metagenome</name>
    <dbReference type="NCBI Taxonomy" id="652676"/>
    <lineage>
        <taxon>unclassified sequences</taxon>
        <taxon>metagenomes</taxon>
        <taxon>ecological metagenomes</taxon>
    </lineage>
</organism>
<dbReference type="PANTHER" id="PTHR43537:SF24">
    <property type="entry name" value="GLUCONATE OPERON TRANSCRIPTIONAL REPRESSOR"/>
    <property type="match status" value="1"/>
</dbReference>
<dbReference type="EMBL" id="UOEI01000221">
    <property type="protein sequence ID" value="VAV98059.1"/>
    <property type="molecule type" value="Genomic_DNA"/>
</dbReference>
<keyword evidence="2" id="KW-0238">DNA-binding</keyword>
<evidence type="ECO:0000313" key="5">
    <source>
        <dbReference type="EMBL" id="VAV98059.1"/>
    </source>
</evidence>
<keyword evidence="1" id="KW-0805">Transcription regulation</keyword>
<dbReference type="PANTHER" id="PTHR43537">
    <property type="entry name" value="TRANSCRIPTIONAL REGULATOR, GNTR FAMILY"/>
    <property type="match status" value="1"/>
</dbReference>
<dbReference type="Pfam" id="PF00392">
    <property type="entry name" value="GntR"/>
    <property type="match status" value="1"/>
</dbReference>
<accession>A0A3B0S1C5</accession>
<dbReference type="SUPFAM" id="SSF48008">
    <property type="entry name" value="GntR ligand-binding domain-like"/>
    <property type="match status" value="1"/>
</dbReference>
<evidence type="ECO:0000256" key="3">
    <source>
        <dbReference type="ARBA" id="ARBA00023163"/>
    </source>
</evidence>
<sequence length="235" mass="26569">MTSIEARTLGEQIYQAIEAAILDDELPPGTELPEIELAEQYGTSRGPVREALRQLNSDGLVVLRPRRGAVVRMLSRKEFLDAYQVREVFEVLGVCLAVPRLTPTQLADLDDLMEKMKTAVFRDDVKMFFDANADFHRFFIDHSGNIPLQQLHLQLSRPMVRYRRRSLALRGNLQSSLEEHEKIMAAVHAGDAELAADLTRSHVAVPLERVEGLDDNEWEQMQTSVLPKGHVDSGR</sequence>
<gene>
    <name evidence="5" type="ORF">MNBD_ACTINO01-2424</name>
</gene>
<dbReference type="Pfam" id="PF07729">
    <property type="entry name" value="FCD"/>
    <property type="match status" value="1"/>
</dbReference>
<dbReference type="InterPro" id="IPR036390">
    <property type="entry name" value="WH_DNA-bd_sf"/>
</dbReference>
<protein>
    <recommendedName>
        <fullName evidence="4">HTH gntR-type domain-containing protein</fullName>
    </recommendedName>
</protein>
<dbReference type="Gene3D" id="1.20.120.530">
    <property type="entry name" value="GntR ligand-binding domain-like"/>
    <property type="match status" value="1"/>
</dbReference>
<evidence type="ECO:0000259" key="4">
    <source>
        <dbReference type="PROSITE" id="PS50949"/>
    </source>
</evidence>
<dbReference type="PROSITE" id="PS50949">
    <property type="entry name" value="HTH_GNTR"/>
    <property type="match status" value="1"/>
</dbReference>
<evidence type="ECO:0000256" key="1">
    <source>
        <dbReference type="ARBA" id="ARBA00023015"/>
    </source>
</evidence>
<dbReference type="InterPro" id="IPR008920">
    <property type="entry name" value="TF_FadR/GntR_C"/>
</dbReference>